<protein>
    <submittedName>
        <fullName evidence="1">Uncharacterized protein</fullName>
    </submittedName>
</protein>
<sequence length="81" mass="9056">MTRTCICCCTLLEEVEPWRTVSNLSQVSPPRAYVPHTAEPGRSRGVMITHHPLELVALPYGSLISTRQTNNYSALTRLIAF</sequence>
<organism evidence="1 2">
    <name type="scientific">Pluteus cervinus</name>
    <dbReference type="NCBI Taxonomy" id="181527"/>
    <lineage>
        <taxon>Eukaryota</taxon>
        <taxon>Fungi</taxon>
        <taxon>Dikarya</taxon>
        <taxon>Basidiomycota</taxon>
        <taxon>Agaricomycotina</taxon>
        <taxon>Agaricomycetes</taxon>
        <taxon>Agaricomycetidae</taxon>
        <taxon>Agaricales</taxon>
        <taxon>Pluteineae</taxon>
        <taxon>Pluteaceae</taxon>
        <taxon>Pluteus</taxon>
    </lineage>
</organism>
<reference evidence="1 2" key="1">
    <citation type="journal article" date="2019" name="Nat. Ecol. Evol.">
        <title>Megaphylogeny resolves global patterns of mushroom evolution.</title>
        <authorList>
            <person name="Varga T."/>
            <person name="Krizsan K."/>
            <person name="Foldi C."/>
            <person name="Dima B."/>
            <person name="Sanchez-Garcia M."/>
            <person name="Sanchez-Ramirez S."/>
            <person name="Szollosi G.J."/>
            <person name="Szarkandi J.G."/>
            <person name="Papp V."/>
            <person name="Albert L."/>
            <person name="Andreopoulos W."/>
            <person name="Angelini C."/>
            <person name="Antonin V."/>
            <person name="Barry K.W."/>
            <person name="Bougher N.L."/>
            <person name="Buchanan P."/>
            <person name="Buyck B."/>
            <person name="Bense V."/>
            <person name="Catcheside P."/>
            <person name="Chovatia M."/>
            <person name="Cooper J."/>
            <person name="Damon W."/>
            <person name="Desjardin D."/>
            <person name="Finy P."/>
            <person name="Geml J."/>
            <person name="Haridas S."/>
            <person name="Hughes K."/>
            <person name="Justo A."/>
            <person name="Karasinski D."/>
            <person name="Kautmanova I."/>
            <person name="Kiss B."/>
            <person name="Kocsube S."/>
            <person name="Kotiranta H."/>
            <person name="LaButti K.M."/>
            <person name="Lechner B.E."/>
            <person name="Liimatainen K."/>
            <person name="Lipzen A."/>
            <person name="Lukacs Z."/>
            <person name="Mihaltcheva S."/>
            <person name="Morgado L.N."/>
            <person name="Niskanen T."/>
            <person name="Noordeloos M.E."/>
            <person name="Ohm R.A."/>
            <person name="Ortiz-Santana B."/>
            <person name="Ovrebo C."/>
            <person name="Racz N."/>
            <person name="Riley R."/>
            <person name="Savchenko A."/>
            <person name="Shiryaev A."/>
            <person name="Soop K."/>
            <person name="Spirin V."/>
            <person name="Szebenyi C."/>
            <person name="Tomsovsky M."/>
            <person name="Tulloss R.E."/>
            <person name="Uehling J."/>
            <person name="Grigoriev I.V."/>
            <person name="Vagvolgyi C."/>
            <person name="Papp T."/>
            <person name="Martin F.M."/>
            <person name="Miettinen O."/>
            <person name="Hibbett D.S."/>
            <person name="Nagy L.G."/>
        </authorList>
    </citation>
    <scope>NUCLEOTIDE SEQUENCE [LARGE SCALE GENOMIC DNA]</scope>
    <source>
        <strain evidence="1 2">NL-1719</strain>
    </source>
</reference>
<name>A0ACD3B1R1_9AGAR</name>
<dbReference type="Proteomes" id="UP000308600">
    <property type="component" value="Unassembled WGS sequence"/>
</dbReference>
<proteinExistence type="predicted"/>
<gene>
    <name evidence="1" type="ORF">BDN72DRAFT_837288</name>
</gene>
<evidence type="ECO:0000313" key="1">
    <source>
        <dbReference type="EMBL" id="TFK71720.1"/>
    </source>
</evidence>
<dbReference type="EMBL" id="ML208294">
    <property type="protein sequence ID" value="TFK71720.1"/>
    <property type="molecule type" value="Genomic_DNA"/>
</dbReference>
<keyword evidence="2" id="KW-1185">Reference proteome</keyword>
<accession>A0ACD3B1R1</accession>
<evidence type="ECO:0000313" key="2">
    <source>
        <dbReference type="Proteomes" id="UP000308600"/>
    </source>
</evidence>